<dbReference type="AlphaFoldDB" id="A0AAJ0MHZ7"/>
<comment type="caution">
    <text evidence="2">The sequence shown here is derived from an EMBL/GenBank/DDBJ whole genome shotgun (WGS) entry which is preliminary data.</text>
</comment>
<evidence type="ECO:0000313" key="3">
    <source>
        <dbReference type="Proteomes" id="UP001275084"/>
    </source>
</evidence>
<evidence type="ECO:0000313" key="2">
    <source>
        <dbReference type="EMBL" id="KAK3359512.1"/>
    </source>
</evidence>
<feature type="non-terminal residue" evidence="2">
    <location>
        <position position="1"/>
    </location>
</feature>
<proteinExistence type="predicted"/>
<keyword evidence="3" id="KW-1185">Reference proteome</keyword>
<gene>
    <name evidence="2" type="ORF">B0T25DRAFT_418189</name>
</gene>
<sequence length="326" mass="36627">AAKENINAGTDVIEAELEVVEASIKVLMDEYNKGALDITNAIKDKEIMTLEKRARDLRAKLVVRRCQTLQLAGEMTDKMALEDAEAAVFNKDWSYVDMLVSRYRTPTNATLDIFRPRDPKAQDRFRASVIKAYSANNKNGSSVFCCITGGFIQAKDVVAAHIVPYNIGENNAVYLFGETTHKDGHTMCPQNGLPMMRHWENAFDNGEITIIPGETPGEWKVALLDPAIDDVILQQVHGKVLTFPNDFRPAKQYLYFAHVVTILRRQRFECTGWWRYVPPGIQDVWATPGEYLRKSALVVLARRAGHMAYQEATELLGVSSDDGDDE</sequence>
<protein>
    <recommendedName>
        <fullName evidence="1">HNH nuclease domain-containing protein</fullName>
    </recommendedName>
</protein>
<dbReference type="Proteomes" id="UP001275084">
    <property type="component" value="Unassembled WGS sequence"/>
</dbReference>
<name>A0AAJ0MHZ7_9PEZI</name>
<dbReference type="InterPro" id="IPR003615">
    <property type="entry name" value="HNH_nuc"/>
</dbReference>
<evidence type="ECO:0000259" key="1">
    <source>
        <dbReference type="Pfam" id="PF13391"/>
    </source>
</evidence>
<accession>A0AAJ0MHZ7</accession>
<reference evidence="2" key="1">
    <citation type="journal article" date="2023" name="Mol. Phylogenet. Evol.">
        <title>Genome-scale phylogeny and comparative genomics of the fungal order Sordariales.</title>
        <authorList>
            <person name="Hensen N."/>
            <person name="Bonometti L."/>
            <person name="Westerberg I."/>
            <person name="Brannstrom I.O."/>
            <person name="Guillou S."/>
            <person name="Cros-Aarteil S."/>
            <person name="Calhoun S."/>
            <person name="Haridas S."/>
            <person name="Kuo A."/>
            <person name="Mondo S."/>
            <person name="Pangilinan J."/>
            <person name="Riley R."/>
            <person name="LaButti K."/>
            <person name="Andreopoulos B."/>
            <person name="Lipzen A."/>
            <person name="Chen C."/>
            <person name="Yan M."/>
            <person name="Daum C."/>
            <person name="Ng V."/>
            <person name="Clum A."/>
            <person name="Steindorff A."/>
            <person name="Ohm R.A."/>
            <person name="Martin F."/>
            <person name="Silar P."/>
            <person name="Natvig D.O."/>
            <person name="Lalanne C."/>
            <person name="Gautier V."/>
            <person name="Ament-Velasquez S.L."/>
            <person name="Kruys A."/>
            <person name="Hutchinson M.I."/>
            <person name="Powell A.J."/>
            <person name="Barry K."/>
            <person name="Miller A.N."/>
            <person name="Grigoriev I.V."/>
            <person name="Debuchy R."/>
            <person name="Gladieux P."/>
            <person name="Hiltunen Thoren M."/>
            <person name="Johannesson H."/>
        </authorList>
    </citation>
    <scope>NUCLEOTIDE SEQUENCE</scope>
    <source>
        <strain evidence="2">CBS 955.72</strain>
    </source>
</reference>
<reference evidence="2" key="2">
    <citation type="submission" date="2023-06" db="EMBL/GenBank/DDBJ databases">
        <authorList>
            <consortium name="Lawrence Berkeley National Laboratory"/>
            <person name="Haridas S."/>
            <person name="Hensen N."/>
            <person name="Bonometti L."/>
            <person name="Westerberg I."/>
            <person name="Brannstrom I.O."/>
            <person name="Guillou S."/>
            <person name="Cros-Aarteil S."/>
            <person name="Calhoun S."/>
            <person name="Kuo A."/>
            <person name="Mondo S."/>
            <person name="Pangilinan J."/>
            <person name="Riley R."/>
            <person name="Labutti K."/>
            <person name="Andreopoulos B."/>
            <person name="Lipzen A."/>
            <person name="Chen C."/>
            <person name="Yanf M."/>
            <person name="Daum C."/>
            <person name="Ng V."/>
            <person name="Clum A."/>
            <person name="Steindorff A."/>
            <person name="Ohm R."/>
            <person name="Martin F."/>
            <person name="Silar P."/>
            <person name="Natvig D."/>
            <person name="Lalanne C."/>
            <person name="Gautier V."/>
            <person name="Ament-Velasquez S.L."/>
            <person name="Kruys A."/>
            <person name="Hutchinson M.I."/>
            <person name="Powell A.J."/>
            <person name="Barry K."/>
            <person name="Miller A.N."/>
            <person name="Grigoriev I.V."/>
            <person name="Debuchy R."/>
            <person name="Gladieux P."/>
            <person name="Thoren M.H."/>
            <person name="Johannesson H."/>
        </authorList>
    </citation>
    <scope>NUCLEOTIDE SEQUENCE</scope>
    <source>
        <strain evidence="2">CBS 955.72</strain>
    </source>
</reference>
<feature type="domain" description="HNH nuclease" evidence="1">
    <location>
        <begin position="145"/>
        <end position="210"/>
    </location>
</feature>
<dbReference type="EMBL" id="JAUIQD010000002">
    <property type="protein sequence ID" value="KAK3359512.1"/>
    <property type="molecule type" value="Genomic_DNA"/>
</dbReference>
<feature type="non-terminal residue" evidence="2">
    <location>
        <position position="326"/>
    </location>
</feature>
<organism evidence="2 3">
    <name type="scientific">Lasiosphaeria hispida</name>
    <dbReference type="NCBI Taxonomy" id="260671"/>
    <lineage>
        <taxon>Eukaryota</taxon>
        <taxon>Fungi</taxon>
        <taxon>Dikarya</taxon>
        <taxon>Ascomycota</taxon>
        <taxon>Pezizomycotina</taxon>
        <taxon>Sordariomycetes</taxon>
        <taxon>Sordariomycetidae</taxon>
        <taxon>Sordariales</taxon>
        <taxon>Lasiosphaeriaceae</taxon>
        <taxon>Lasiosphaeria</taxon>
    </lineage>
</organism>
<dbReference type="Pfam" id="PF13391">
    <property type="entry name" value="HNH_2"/>
    <property type="match status" value="1"/>
</dbReference>